<dbReference type="EMBL" id="LJZO01000002">
    <property type="protein sequence ID" value="ROW04361.1"/>
    <property type="molecule type" value="Genomic_DNA"/>
</dbReference>
<keyword evidence="2 8" id="KW-0812">Transmembrane</keyword>
<comment type="similarity">
    <text evidence="6">Belongs to the SAT4 family.</text>
</comment>
<evidence type="ECO:0000256" key="4">
    <source>
        <dbReference type="ARBA" id="ARBA00022989"/>
    </source>
</evidence>
<dbReference type="PANTHER" id="PTHR33048:SF155">
    <property type="entry name" value="INTEGRAL MEMBRANE PROTEIN"/>
    <property type="match status" value="1"/>
</dbReference>
<feature type="transmembrane region" description="Helical" evidence="8">
    <location>
        <begin position="99"/>
        <end position="120"/>
    </location>
</feature>
<evidence type="ECO:0000256" key="1">
    <source>
        <dbReference type="ARBA" id="ARBA00004141"/>
    </source>
</evidence>
<feature type="domain" description="Rhodopsin" evidence="9">
    <location>
        <begin position="32"/>
        <end position="201"/>
    </location>
</feature>
<dbReference type="InterPro" id="IPR052337">
    <property type="entry name" value="SAT4-like"/>
</dbReference>
<evidence type="ECO:0000256" key="2">
    <source>
        <dbReference type="ARBA" id="ARBA00022692"/>
    </source>
</evidence>
<keyword evidence="4 8" id="KW-1133">Transmembrane helix</keyword>
<dbReference type="STRING" id="252740.A0A423WLT9"/>
<reference evidence="11 12" key="1">
    <citation type="submission" date="2015-09" db="EMBL/GenBank/DDBJ databases">
        <title>Host preference determinants of Valsa canker pathogens revealed by comparative genomics.</title>
        <authorList>
            <person name="Yin Z."/>
            <person name="Huang L."/>
        </authorList>
    </citation>
    <scope>NUCLEOTIDE SEQUENCE [LARGE SCALE GENOMIC DNA]</scope>
    <source>
        <strain evidence="11 12">YSFL</strain>
    </source>
</reference>
<proteinExistence type="inferred from homology"/>
<keyword evidence="5 8" id="KW-0472">Membrane</keyword>
<feature type="transmembrane region" description="Helical" evidence="8">
    <location>
        <begin position="15"/>
        <end position="36"/>
    </location>
</feature>
<keyword evidence="3" id="KW-0677">Repeat</keyword>
<gene>
    <name evidence="11" type="ORF">VSDG_00915</name>
</gene>
<evidence type="ECO:0000256" key="5">
    <source>
        <dbReference type="ARBA" id="ARBA00023136"/>
    </source>
</evidence>
<dbReference type="AlphaFoldDB" id="A0A423WLT9"/>
<protein>
    <recommendedName>
        <fullName evidence="13">G-protein coupled receptors family 1 profile domain-containing protein</fullName>
    </recommendedName>
</protein>
<dbReference type="Pfam" id="PF20684">
    <property type="entry name" value="Fung_rhodopsin"/>
    <property type="match status" value="1"/>
</dbReference>
<evidence type="ECO:0000259" key="10">
    <source>
        <dbReference type="Pfam" id="PF24883"/>
    </source>
</evidence>
<dbReference type="Proteomes" id="UP000284375">
    <property type="component" value="Unassembled WGS sequence"/>
</dbReference>
<comment type="subcellular location">
    <subcellularLocation>
        <location evidence="1">Membrane</location>
        <topology evidence="1">Multi-pass membrane protein</topology>
    </subcellularLocation>
</comment>
<feature type="transmembrane region" description="Helical" evidence="8">
    <location>
        <begin position="48"/>
        <end position="67"/>
    </location>
</feature>
<evidence type="ECO:0000313" key="12">
    <source>
        <dbReference type="Proteomes" id="UP000284375"/>
    </source>
</evidence>
<evidence type="ECO:0008006" key="13">
    <source>
        <dbReference type="Google" id="ProtNLM"/>
    </source>
</evidence>
<dbReference type="GO" id="GO:0016020">
    <property type="term" value="C:membrane"/>
    <property type="evidence" value="ECO:0007669"/>
    <property type="project" value="UniProtKB-SubCell"/>
</dbReference>
<feature type="domain" description="Nephrocystin 3-like N-terminal" evidence="10">
    <location>
        <begin position="332"/>
        <end position="414"/>
    </location>
</feature>
<accession>A0A423WLT9</accession>
<evidence type="ECO:0000256" key="3">
    <source>
        <dbReference type="ARBA" id="ARBA00022737"/>
    </source>
</evidence>
<sequence>MVASSKQDESRGAEIIIVAWVFTGIAIVVAALRFFVKARISKELGWDDFFILLSMATGIAASIFASYPVCLGLGKHTAAVLAEPGGSGKVLLATKIQMIGYPFNILAFTLPNVAIAILVNRLLDPRLWRTRLLYSMAALQVVLALIPCIIVYVQCTPIEKLWNPSLPGHCWDPSILNDITYFMTAYTIMTDIALAAMPITAKETLEKLEILISASKNDELKLAELHKQVEQLRIMVEFSTVSPNIQSQLKLLLCTEEEVFRTIAKERILNSLSFEAMDRRENMVAETHSNTYAWVVEDDQTIEEASLLDETRSERSENSEKSSRHTIEDEKFRARTKLSAWLTAKHTSDIFHLSGKLGSGKSTLMKSIIESPRTFERLEEWADGRKLTIAKFYFWNAGSEYERSLRGLYRSLLH</sequence>
<dbReference type="PANTHER" id="PTHR33048">
    <property type="entry name" value="PTH11-LIKE INTEGRAL MEMBRANE PROTEIN (AFU_ORTHOLOGUE AFUA_5G11245)"/>
    <property type="match status" value="1"/>
</dbReference>
<keyword evidence="12" id="KW-1185">Reference proteome</keyword>
<evidence type="ECO:0000256" key="6">
    <source>
        <dbReference type="ARBA" id="ARBA00038359"/>
    </source>
</evidence>
<dbReference type="InterPro" id="IPR049326">
    <property type="entry name" value="Rhodopsin_dom_fungi"/>
</dbReference>
<evidence type="ECO:0000313" key="11">
    <source>
        <dbReference type="EMBL" id="ROW04361.1"/>
    </source>
</evidence>
<dbReference type="OrthoDB" id="443402at2759"/>
<dbReference type="InterPro" id="IPR056884">
    <property type="entry name" value="NPHP3-like_N"/>
</dbReference>
<feature type="compositionally biased region" description="Basic and acidic residues" evidence="7">
    <location>
        <begin position="309"/>
        <end position="328"/>
    </location>
</feature>
<dbReference type="Pfam" id="PF24883">
    <property type="entry name" value="NPHP3_N"/>
    <property type="match status" value="1"/>
</dbReference>
<organism evidence="11 12">
    <name type="scientific">Cytospora chrysosperma</name>
    <name type="common">Cytospora canker fungus</name>
    <name type="synonym">Sphaeria chrysosperma</name>
    <dbReference type="NCBI Taxonomy" id="252740"/>
    <lineage>
        <taxon>Eukaryota</taxon>
        <taxon>Fungi</taxon>
        <taxon>Dikarya</taxon>
        <taxon>Ascomycota</taxon>
        <taxon>Pezizomycotina</taxon>
        <taxon>Sordariomycetes</taxon>
        <taxon>Sordariomycetidae</taxon>
        <taxon>Diaporthales</taxon>
        <taxon>Cytosporaceae</taxon>
        <taxon>Cytospora</taxon>
    </lineage>
</organism>
<feature type="transmembrane region" description="Helical" evidence="8">
    <location>
        <begin position="132"/>
        <end position="153"/>
    </location>
</feature>
<evidence type="ECO:0000256" key="7">
    <source>
        <dbReference type="SAM" id="MobiDB-lite"/>
    </source>
</evidence>
<name>A0A423WLT9_CYTCH</name>
<evidence type="ECO:0000259" key="9">
    <source>
        <dbReference type="Pfam" id="PF20684"/>
    </source>
</evidence>
<evidence type="ECO:0000256" key="8">
    <source>
        <dbReference type="SAM" id="Phobius"/>
    </source>
</evidence>
<feature type="region of interest" description="Disordered" evidence="7">
    <location>
        <begin position="307"/>
        <end position="328"/>
    </location>
</feature>
<comment type="caution">
    <text evidence="11">The sequence shown here is derived from an EMBL/GenBank/DDBJ whole genome shotgun (WGS) entry which is preliminary data.</text>
</comment>